<proteinExistence type="predicted"/>
<accession>A0A6A5DX49</accession>
<feature type="domain" description="Ig-like" evidence="2">
    <location>
        <begin position="113"/>
        <end position="212"/>
    </location>
</feature>
<dbReference type="SUPFAM" id="SSF48726">
    <property type="entry name" value="Immunoglobulin"/>
    <property type="match status" value="4"/>
</dbReference>
<comment type="caution">
    <text evidence="3">The sequence shown here is derived from an EMBL/GenBank/DDBJ whole genome shotgun (WGS) entry which is preliminary data.</text>
</comment>
<protein>
    <recommendedName>
        <fullName evidence="2">Ig-like domain-containing protein</fullName>
    </recommendedName>
</protein>
<dbReference type="PROSITE" id="PS00290">
    <property type="entry name" value="IG_MHC"/>
    <property type="match status" value="2"/>
</dbReference>
<name>A0A6A5DX49_PERFL</name>
<evidence type="ECO:0000313" key="3">
    <source>
        <dbReference type="EMBL" id="KAF1379361.1"/>
    </source>
</evidence>
<evidence type="ECO:0000259" key="2">
    <source>
        <dbReference type="PROSITE" id="PS50835"/>
    </source>
</evidence>
<reference evidence="3 4" key="1">
    <citation type="submission" date="2019-06" db="EMBL/GenBank/DDBJ databases">
        <title>A chromosome-scale genome assembly of the European perch, Perca fluviatilis.</title>
        <authorList>
            <person name="Roques C."/>
            <person name="Zahm M."/>
            <person name="Cabau C."/>
            <person name="Klopp C."/>
            <person name="Bouchez O."/>
            <person name="Donnadieu C."/>
            <person name="Kuhl H."/>
            <person name="Gislard M."/>
            <person name="Guendouz S."/>
            <person name="Journot L."/>
            <person name="Haffray P."/>
            <person name="Bestin A."/>
            <person name="Morvezen R."/>
            <person name="Feron R."/>
            <person name="Wen M."/>
            <person name="Jouanno E."/>
            <person name="Herpin A."/>
            <person name="Schartl M."/>
            <person name="Postlethwait J."/>
            <person name="Schaerlinger B."/>
            <person name="Chardard D."/>
            <person name="Lecocq T."/>
            <person name="Poncet C."/>
            <person name="Jaffrelo L."/>
            <person name="Lampietro C."/>
            <person name="Guiguen Y."/>
        </authorList>
    </citation>
    <scope>NUCLEOTIDE SEQUENCE [LARGE SCALE GENOMIC DNA]</scope>
    <source>
        <tissue evidence="3">Blood</tissue>
    </source>
</reference>
<dbReference type="Pfam" id="PF07654">
    <property type="entry name" value="C1-set"/>
    <property type="match status" value="4"/>
</dbReference>
<evidence type="ECO:0000256" key="1">
    <source>
        <dbReference type="ARBA" id="ARBA00023319"/>
    </source>
</evidence>
<feature type="domain" description="Ig-like" evidence="2">
    <location>
        <begin position="12"/>
        <end position="102"/>
    </location>
</feature>
<dbReference type="InterPro" id="IPR050380">
    <property type="entry name" value="Immune_Resp_Modulators"/>
</dbReference>
<dbReference type="PROSITE" id="PS50835">
    <property type="entry name" value="IG_LIKE"/>
    <property type="match status" value="4"/>
</dbReference>
<evidence type="ECO:0000313" key="4">
    <source>
        <dbReference type="Proteomes" id="UP000465112"/>
    </source>
</evidence>
<dbReference type="AlphaFoldDB" id="A0A6A5DX49"/>
<keyword evidence="4" id="KW-1185">Reference proteome</keyword>
<dbReference type="FunFam" id="2.60.40.10:FF:000463">
    <property type="entry name" value="Immunoglobulin heavy constant gamma 1"/>
    <property type="match status" value="1"/>
</dbReference>
<dbReference type="Proteomes" id="UP000465112">
    <property type="component" value="Chromosome 15"/>
</dbReference>
<dbReference type="InterPro" id="IPR007110">
    <property type="entry name" value="Ig-like_dom"/>
</dbReference>
<keyword evidence="1" id="KW-0393">Immunoglobulin domain</keyword>
<feature type="domain" description="Ig-like" evidence="2">
    <location>
        <begin position="333"/>
        <end position="430"/>
    </location>
</feature>
<dbReference type="Gene3D" id="2.60.40.10">
    <property type="entry name" value="Immunoglobulins"/>
    <property type="match status" value="4"/>
</dbReference>
<dbReference type="SMART" id="SM00407">
    <property type="entry name" value="IGc1"/>
    <property type="match status" value="4"/>
</dbReference>
<dbReference type="EMBL" id="VHII01000015">
    <property type="protein sequence ID" value="KAF1379361.1"/>
    <property type="molecule type" value="Genomic_DNA"/>
</dbReference>
<organism evidence="3 4">
    <name type="scientific">Perca fluviatilis</name>
    <name type="common">European perch</name>
    <dbReference type="NCBI Taxonomy" id="8168"/>
    <lineage>
        <taxon>Eukaryota</taxon>
        <taxon>Metazoa</taxon>
        <taxon>Chordata</taxon>
        <taxon>Craniata</taxon>
        <taxon>Vertebrata</taxon>
        <taxon>Euteleostomi</taxon>
        <taxon>Actinopterygii</taxon>
        <taxon>Neopterygii</taxon>
        <taxon>Teleostei</taxon>
        <taxon>Neoteleostei</taxon>
        <taxon>Acanthomorphata</taxon>
        <taxon>Eupercaria</taxon>
        <taxon>Perciformes</taxon>
        <taxon>Percoidei</taxon>
        <taxon>Percidae</taxon>
        <taxon>Percinae</taxon>
        <taxon>Perca</taxon>
    </lineage>
</organism>
<feature type="domain" description="Ig-like" evidence="2">
    <location>
        <begin position="217"/>
        <end position="323"/>
    </location>
</feature>
<dbReference type="InterPro" id="IPR013783">
    <property type="entry name" value="Ig-like_fold"/>
</dbReference>
<sequence length="455" mass="50570">MVTVTSATPTAPTVFPLMQCGSGTGDMVTLGCLATGFTPSSLTYAWNKNGAALTDFIKYPPVQKDNVYSGVSQIRVSRQDWDAREIFKCVVEHASGQPKEVIFRKEVVPCYPPTLSVLASSDEGTEASFSCFAKDFSPKDYEIKWLKNEEEIVNKIDEIQTHYEGRMDNNGTTRYSAASFLTVKSEEMPLNTPVTCEFKGKSGACPTQINSTVIYQPKDSIGECLQKDVETDIIGPTMEDMFSEGKGNITCQVKINKPSVTEISWETHDGKPIHGASVSPPEGSKGLFKSSLAITYDEWNKGTKFVCVVSHDNWVIPLKKTYGRTVGGQIQRPSVFMLPPLEQTKKETVTLTCFVKDFFPREVFVSWLVDDVKADSEFKFHTTNPVENKGSYSVYSQLSLTLEQWQDSDVVYSCVVHHESVVNTAKAIVRSIGHRTFEKTNLVNLNMNIPETCKA</sequence>
<dbReference type="PANTHER" id="PTHR23411">
    <property type="entry name" value="TAPASIN"/>
    <property type="match status" value="1"/>
</dbReference>
<dbReference type="InterPro" id="IPR003006">
    <property type="entry name" value="Ig/MHC_CS"/>
</dbReference>
<dbReference type="InterPro" id="IPR003597">
    <property type="entry name" value="Ig_C1-set"/>
</dbReference>
<gene>
    <name evidence="3" type="ORF">PFLUV_G00175270</name>
</gene>
<dbReference type="CDD" id="cd21819">
    <property type="entry name" value="IgC1_CH1_IgM"/>
    <property type="match status" value="1"/>
</dbReference>
<dbReference type="CDD" id="cd05768">
    <property type="entry name" value="IgC1_CH3_IgAGD_CH4_IgAEM"/>
    <property type="match status" value="1"/>
</dbReference>
<dbReference type="InterPro" id="IPR036179">
    <property type="entry name" value="Ig-like_dom_sf"/>
</dbReference>